<keyword evidence="12 13" id="KW-0393">Immunoglobulin domain</keyword>
<dbReference type="SMART" id="SM00408">
    <property type="entry name" value="IGc2"/>
    <property type="match status" value="1"/>
</dbReference>
<dbReference type="Pfam" id="PF25609">
    <property type="entry name" value="Unc5_NetrinR_N"/>
    <property type="match status" value="2"/>
</dbReference>
<dbReference type="Gene3D" id="2.60.40.10">
    <property type="entry name" value="Immunoglobulins"/>
    <property type="match status" value="2"/>
</dbReference>
<dbReference type="FunFam" id="2.20.100.10:FF:000002">
    <property type="entry name" value="Unc-5 netrin receptor C"/>
    <property type="match status" value="1"/>
</dbReference>
<dbReference type="InterPro" id="IPR007110">
    <property type="entry name" value="Ig-like_dom"/>
</dbReference>
<evidence type="ECO:0000256" key="9">
    <source>
        <dbReference type="ARBA" id="ARBA00023157"/>
    </source>
</evidence>
<dbReference type="FunFam" id="2.20.100.10:FF:000008">
    <property type="entry name" value="Unc-5 netrin receptor C"/>
    <property type="match status" value="1"/>
</dbReference>
<dbReference type="Pfam" id="PF00090">
    <property type="entry name" value="TSP_1"/>
    <property type="match status" value="2"/>
</dbReference>
<name>A0AAN7MVP1_MYCAM</name>
<gene>
    <name evidence="16" type="ORF">QYF61_020832</name>
</gene>
<evidence type="ECO:0000256" key="4">
    <source>
        <dbReference type="ARBA" id="ARBA00022692"/>
    </source>
</evidence>
<dbReference type="SUPFAM" id="SSF47986">
    <property type="entry name" value="DEATH domain"/>
    <property type="match status" value="1"/>
</dbReference>
<evidence type="ECO:0000256" key="5">
    <source>
        <dbReference type="ARBA" id="ARBA00022729"/>
    </source>
</evidence>
<evidence type="ECO:0000256" key="12">
    <source>
        <dbReference type="ARBA" id="ARBA00023319"/>
    </source>
</evidence>
<keyword evidence="17" id="KW-1185">Reference proteome</keyword>
<dbReference type="InterPro" id="IPR033772">
    <property type="entry name" value="UPA"/>
</dbReference>
<evidence type="ECO:0000256" key="3">
    <source>
        <dbReference type="ARBA" id="ARBA00022473"/>
    </source>
</evidence>
<dbReference type="CDD" id="cd08800">
    <property type="entry name" value="Death_UNC5A"/>
    <property type="match status" value="1"/>
</dbReference>
<accession>A0AAN7MVP1</accession>
<dbReference type="InterPro" id="IPR003599">
    <property type="entry name" value="Ig_sub"/>
</dbReference>
<feature type="domain" description="Ig-like" evidence="14">
    <location>
        <begin position="223"/>
        <end position="316"/>
    </location>
</feature>
<dbReference type="Proteomes" id="UP001333110">
    <property type="component" value="Unassembled WGS sequence"/>
</dbReference>
<organism evidence="16 17">
    <name type="scientific">Mycteria americana</name>
    <name type="common">Wood stork</name>
    <dbReference type="NCBI Taxonomy" id="33587"/>
    <lineage>
        <taxon>Eukaryota</taxon>
        <taxon>Metazoa</taxon>
        <taxon>Chordata</taxon>
        <taxon>Craniata</taxon>
        <taxon>Vertebrata</taxon>
        <taxon>Euteleostomi</taxon>
        <taxon>Archelosauria</taxon>
        <taxon>Archosauria</taxon>
        <taxon>Dinosauria</taxon>
        <taxon>Saurischia</taxon>
        <taxon>Theropoda</taxon>
        <taxon>Coelurosauria</taxon>
        <taxon>Aves</taxon>
        <taxon>Neognathae</taxon>
        <taxon>Neoaves</taxon>
        <taxon>Aequornithes</taxon>
        <taxon>Ciconiiformes</taxon>
        <taxon>Ciconiidae</taxon>
        <taxon>Mycteria</taxon>
    </lineage>
</organism>
<dbReference type="InterPro" id="IPR011029">
    <property type="entry name" value="DEATH-like_dom_sf"/>
</dbReference>
<keyword evidence="8 13" id="KW-0472">Membrane</keyword>
<dbReference type="InterPro" id="IPR013098">
    <property type="entry name" value="Ig_I-set"/>
</dbReference>
<dbReference type="SMART" id="SM00005">
    <property type="entry name" value="DEATH"/>
    <property type="match status" value="1"/>
</dbReference>
<dbReference type="SMART" id="SM00209">
    <property type="entry name" value="TSP1"/>
    <property type="match status" value="2"/>
</dbReference>
<dbReference type="FunFam" id="2.60.220.30:FF:000003">
    <property type="entry name" value="Unc-5 netrin receptor C"/>
    <property type="match status" value="1"/>
</dbReference>
<keyword evidence="7 13" id="KW-1133">Transmembrane helix</keyword>
<dbReference type="SMART" id="SM00409">
    <property type="entry name" value="IG"/>
    <property type="match status" value="1"/>
</dbReference>
<dbReference type="Gene3D" id="2.60.220.30">
    <property type="match status" value="1"/>
</dbReference>
<dbReference type="Pfam" id="PF00791">
    <property type="entry name" value="ZU5"/>
    <property type="match status" value="1"/>
</dbReference>
<keyword evidence="9" id="KW-1015">Disulfide bond</keyword>
<dbReference type="Pfam" id="PF07679">
    <property type="entry name" value="I-set"/>
    <property type="match status" value="1"/>
</dbReference>
<evidence type="ECO:0000256" key="1">
    <source>
        <dbReference type="ARBA" id="ARBA00004479"/>
    </source>
</evidence>
<feature type="transmembrane region" description="Helical" evidence="13">
    <location>
        <begin position="437"/>
        <end position="461"/>
    </location>
</feature>
<feature type="domain" description="ZU5" evidence="15">
    <location>
        <begin position="574"/>
        <end position="717"/>
    </location>
</feature>
<dbReference type="Gene3D" id="1.10.533.10">
    <property type="entry name" value="Death Domain, Fas"/>
    <property type="match status" value="1"/>
</dbReference>
<evidence type="ECO:0000256" key="2">
    <source>
        <dbReference type="ARBA" id="ARBA00009844"/>
    </source>
</evidence>
<dbReference type="GO" id="GO:0005886">
    <property type="term" value="C:plasma membrane"/>
    <property type="evidence" value="ECO:0007669"/>
    <property type="project" value="UniProtKB-SubCell"/>
</dbReference>
<evidence type="ECO:0000313" key="16">
    <source>
        <dbReference type="EMBL" id="KAK4814470.1"/>
    </source>
</evidence>
<dbReference type="PANTHER" id="PTHR12582:SF4">
    <property type="entry name" value="NETRIN RECEPTOR UNC5A"/>
    <property type="match status" value="1"/>
</dbReference>
<dbReference type="PRINTS" id="PR01705">
    <property type="entry name" value="TSP1REPEAT"/>
</dbReference>
<dbReference type="InterPro" id="IPR000488">
    <property type="entry name" value="Death_dom"/>
</dbReference>
<dbReference type="InterPro" id="IPR000884">
    <property type="entry name" value="TSP1_rpt"/>
</dbReference>
<proteinExistence type="inferred from homology"/>
<dbReference type="PROSITE" id="PS50835">
    <property type="entry name" value="IG_LIKE"/>
    <property type="match status" value="1"/>
</dbReference>
<dbReference type="PROSITE" id="PS51145">
    <property type="entry name" value="ZU5"/>
    <property type="match status" value="1"/>
</dbReference>
<dbReference type="InterPro" id="IPR036383">
    <property type="entry name" value="TSP1_rpt_sf"/>
</dbReference>
<keyword evidence="6" id="KW-0677">Repeat</keyword>
<comment type="similarity">
    <text evidence="2 13">Belongs to the unc-5 family.</text>
</comment>
<keyword evidence="5" id="KW-0732">Signal</keyword>
<evidence type="ECO:0000256" key="10">
    <source>
        <dbReference type="ARBA" id="ARBA00023170"/>
    </source>
</evidence>
<evidence type="ECO:0000259" key="15">
    <source>
        <dbReference type="PROSITE" id="PS51145"/>
    </source>
</evidence>
<dbReference type="InterPro" id="IPR037936">
    <property type="entry name" value="UNC5A-D"/>
</dbReference>
<dbReference type="EMBL" id="JAUNZN010000011">
    <property type="protein sequence ID" value="KAK4814470.1"/>
    <property type="molecule type" value="Genomic_DNA"/>
</dbReference>
<dbReference type="InterPro" id="IPR003598">
    <property type="entry name" value="Ig_sub2"/>
</dbReference>
<comment type="subcellular location">
    <subcellularLocation>
        <location evidence="13">Cell membrane</location>
        <topology evidence="13">Single-pass type I membrane protein</topology>
    </subcellularLocation>
    <subcellularLocation>
        <location evidence="1">Membrane</location>
        <topology evidence="1">Single-pass type I membrane protein</topology>
    </subcellularLocation>
</comment>
<comment type="function">
    <text evidence="13">Receptor for netrin required for axon guidance. Mediates axon repulsion of neuronal growth cones in the developing nervous system upon ligand binding.</text>
</comment>
<evidence type="ECO:0000256" key="7">
    <source>
        <dbReference type="ARBA" id="ARBA00022989"/>
    </source>
</evidence>
<keyword evidence="4 13" id="KW-0812">Transmembrane</keyword>
<dbReference type="PANTHER" id="PTHR12582">
    <property type="entry name" value="NETRIN RECEPTOR UNC5"/>
    <property type="match status" value="1"/>
</dbReference>
<dbReference type="SUPFAM" id="SSF82895">
    <property type="entry name" value="TSP-1 type 1 repeat"/>
    <property type="match status" value="2"/>
</dbReference>
<dbReference type="FunFam" id="1.10.533.10:FF:000001">
    <property type="entry name" value="Unc-5 netrin receptor B"/>
    <property type="match status" value="1"/>
</dbReference>
<dbReference type="Pfam" id="PF00531">
    <property type="entry name" value="Death"/>
    <property type="match status" value="1"/>
</dbReference>
<dbReference type="InterPro" id="IPR042155">
    <property type="entry name" value="Death_UNC5A"/>
</dbReference>
<evidence type="ECO:0000256" key="11">
    <source>
        <dbReference type="ARBA" id="ARBA00023180"/>
    </source>
</evidence>
<evidence type="ECO:0000256" key="6">
    <source>
        <dbReference type="ARBA" id="ARBA00022737"/>
    </source>
</evidence>
<dbReference type="Pfam" id="PF17217">
    <property type="entry name" value="UPA"/>
    <property type="match status" value="1"/>
</dbReference>
<evidence type="ECO:0000259" key="14">
    <source>
        <dbReference type="PROSITE" id="PS50835"/>
    </source>
</evidence>
<dbReference type="GO" id="GO:0005042">
    <property type="term" value="F:netrin receptor activity"/>
    <property type="evidence" value="ECO:0007669"/>
    <property type="project" value="UniProtKB-UniRule"/>
</dbReference>
<dbReference type="PROSITE" id="PS50092">
    <property type="entry name" value="TSP1"/>
    <property type="match status" value="2"/>
</dbReference>
<dbReference type="SUPFAM" id="SSF48726">
    <property type="entry name" value="Immunoglobulin"/>
    <property type="match status" value="2"/>
</dbReference>
<dbReference type="InterPro" id="IPR000906">
    <property type="entry name" value="ZU5_dom"/>
</dbReference>
<dbReference type="FunFam" id="2.60.40.10:FF:000039">
    <property type="entry name" value="Unc-5 netrin receptor C"/>
    <property type="match status" value="1"/>
</dbReference>
<dbReference type="GO" id="GO:0033564">
    <property type="term" value="P:anterior/posterior axon guidance"/>
    <property type="evidence" value="ECO:0007669"/>
    <property type="project" value="TreeGrafter"/>
</dbReference>
<sequence length="975" mass="106179">MGPLARGHAGTGDHPAQAHWRWPIPHLPAGAQQSATVANPVSGASPDLLPHFQLEPEDVYIVKNKAVSLACRATPATQIYFKCNGEWVHQGDHVTQHSTDRGTGERQREGRHQPWSLGATCTALGGGLHGAGAAGTAAGVLVLTWRLPVAGLPMMEVRIEVTRQQVEKIFGLEEYWCQCVAWSSSGTTKSQKAFVRIACECLRVPGWGVGRCLRPLRHPCASPDLRKNFEQEPTGREVSIEQGIVLPCRPPEGIPPAEVEWLRNEELVDPALDANVYVTPEHSLVLRQARLADTANYTCVAKNIVARRRSASAAITVYVNGGWSTWTQWSGCSTSCGRGWQKRSRTCTNPTPLNGGAFCEGQNVQKTACTTLCPVDGAWSEWSKWSVCGAECTHWRSRECSEPAPRNGGQDCHGPELDTRNCTSEFCSHAAPGAEDVALYVGLVAVAVCLVLLLLVGVLVYCRKKGGLDADVADSSILTAGFQPVSIKPSKADNPSLLTIQPDLSTATMTYQGSLCPRQDGPAKLQLPNGHLLSPLGAGRHTLHHSSPAAEGADFVARLSTQSYFRSLPRGTTNMAYGTFNFLGGRLMIPNTGISLLIPPDAIPRGKIYEVYLTLHKQEEVRLPLAGCQTLLSPIVSCGPPGVLLTRPAILAMGHCVEASAENWSIRLKKQSCEGTWEDVLQLGAEPCTELYYCQLEAQACYIFTEQLGRFALVGESLSMAASKRLKLVLFAPAACPSLEYNIRVYCLSDTQDVLKEVIQLEKQLGGQLIGAPRVLHFKDSYHNLRLSIHDMPSSLWKSKLLASYQEIPFYHIWSGLQPFLHCTFTLERLSPSTCELACKIWVWQVEGDGQSFTVNFNIAKDTRFSDWLVPDSEVGAPALVGPSAFKIPFLIRQKIISSLDPPGTRGADWRTLAQKLNLDSHLSFFASKSSPTAMILNLWEARHFPNGNLSQLAAAVAEVGKQDGALFAVSEAEC</sequence>
<dbReference type="Gene3D" id="2.20.100.10">
    <property type="entry name" value="Thrombospondin type-1 (TSP1) repeat"/>
    <property type="match status" value="2"/>
</dbReference>
<comment type="caution">
    <text evidence="16">The sequence shown here is derived from an EMBL/GenBank/DDBJ whole genome shotgun (WGS) entry which is preliminary data.</text>
</comment>
<evidence type="ECO:0000313" key="17">
    <source>
        <dbReference type="Proteomes" id="UP001333110"/>
    </source>
</evidence>
<reference evidence="16 17" key="1">
    <citation type="journal article" date="2023" name="J. Hered.">
        <title>Chromosome-level genome of the wood stork (Mycteria americana) provides insight into avian chromosome evolution.</title>
        <authorList>
            <person name="Flamio R. Jr."/>
            <person name="Ramstad K.M."/>
        </authorList>
    </citation>
    <scope>NUCLEOTIDE SEQUENCE [LARGE SCALE GENOMIC DNA]</scope>
    <source>
        <strain evidence="16">JAX WOST 10</strain>
    </source>
</reference>
<dbReference type="InterPro" id="IPR013783">
    <property type="entry name" value="Ig-like_fold"/>
</dbReference>
<evidence type="ECO:0000256" key="8">
    <source>
        <dbReference type="ARBA" id="ARBA00023136"/>
    </source>
</evidence>
<evidence type="ECO:0000256" key="13">
    <source>
        <dbReference type="RuleBase" id="RU367033"/>
    </source>
</evidence>
<dbReference type="SMART" id="SM00218">
    <property type="entry name" value="ZU5"/>
    <property type="match status" value="1"/>
</dbReference>
<dbReference type="InterPro" id="IPR057755">
    <property type="entry name" value="UNC5A-D-like_N"/>
</dbReference>
<dbReference type="AlphaFoldDB" id="A0AAN7MVP1"/>
<keyword evidence="3 13" id="KW-0217">Developmental protein</keyword>
<keyword evidence="10 13" id="KW-0675">Receptor</keyword>
<dbReference type="InterPro" id="IPR036179">
    <property type="entry name" value="Ig-like_dom_sf"/>
</dbReference>
<protein>
    <recommendedName>
        <fullName evidence="13">Netrin receptor UNC5</fullName>
    </recommendedName>
</protein>
<keyword evidence="11" id="KW-0325">Glycoprotein</keyword>